<dbReference type="CDD" id="cd07973">
    <property type="entry name" value="Spt4"/>
    <property type="match status" value="1"/>
</dbReference>
<comment type="function">
    <text evidence="11">The SPT4-SPT5 complex mediates both activation and inhibition of transcription elongation, and plays a role in pre-mRNA processing. This complex seems to be important for the stability of the RNA polymerase II elongation machinery on the chromatin template but not for the inherent ability of this machinery to translocate down the gene.</text>
</comment>
<evidence type="ECO:0000313" key="13">
    <source>
        <dbReference type="EMBL" id="EDO15481.1"/>
    </source>
</evidence>
<dbReference type="KEGG" id="vpo:Kpol_472p12"/>
<feature type="domain" description="Spt4/RpoE2 zinc finger" evidence="12">
    <location>
        <begin position="5"/>
        <end position="80"/>
    </location>
</feature>
<dbReference type="OrthoDB" id="248751at2759"/>
<evidence type="ECO:0000256" key="8">
    <source>
        <dbReference type="ARBA" id="ARBA00023163"/>
    </source>
</evidence>
<dbReference type="Pfam" id="PF06093">
    <property type="entry name" value="Spt4"/>
    <property type="match status" value="1"/>
</dbReference>
<evidence type="ECO:0000256" key="2">
    <source>
        <dbReference type="ARBA" id="ARBA00004584"/>
    </source>
</evidence>
<organism evidence="14">
    <name type="scientific">Vanderwaltozyma polyspora (strain ATCC 22028 / DSM 70294 / BCRC 21397 / CBS 2163 / NBRC 10782 / NRRL Y-8283 / UCD 57-17)</name>
    <name type="common">Kluyveromyces polysporus</name>
    <dbReference type="NCBI Taxonomy" id="436907"/>
    <lineage>
        <taxon>Eukaryota</taxon>
        <taxon>Fungi</taxon>
        <taxon>Dikarya</taxon>
        <taxon>Ascomycota</taxon>
        <taxon>Saccharomycotina</taxon>
        <taxon>Saccharomycetes</taxon>
        <taxon>Saccharomycetales</taxon>
        <taxon>Saccharomycetaceae</taxon>
        <taxon>Vanderwaltozyma</taxon>
    </lineage>
</organism>
<evidence type="ECO:0000256" key="3">
    <source>
        <dbReference type="ARBA" id="ARBA00010464"/>
    </source>
</evidence>
<dbReference type="PhylomeDB" id="A7TQI0"/>
<dbReference type="PANTHER" id="PTHR12882">
    <property type="entry name" value="SUPPRESSOR OF TY 4"/>
    <property type="match status" value="1"/>
</dbReference>
<keyword evidence="14" id="KW-1185">Reference proteome</keyword>
<comment type="similarity">
    <text evidence="3 11">Belongs to the SPT4 family.</text>
</comment>
<proteinExistence type="inferred from homology"/>
<keyword evidence="10" id="KW-0137">Centromere</keyword>
<dbReference type="GO" id="GO:2000232">
    <property type="term" value="P:regulation of rRNA processing"/>
    <property type="evidence" value="ECO:0007669"/>
    <property type="project" value="EnsemblFungi"/>
</dbReference>
<protein>
    <recommendedName>
        <fullName evidence="4 11">Transcription elongation factor SPT4</fullName>
    </recommendedName>
</protein>
<dbReference type="STRING" id="436907.A7TQI0"/>
<keyword evidence="6" id="KW-0507">mRNA processing</keyword>
<dbReference type="InParanoid" id="A7TQI0"/>
<keyword evidence="7" id="KW-0862">Zinc</keyword>
<evidence type="ECO:0000256" key="9">
    <source>
        <dbReference type="ARBA" id="ARBA00023242"/>
    </source>
</evidence>
<dbReference type="GO" id="GO:0044877">
    <property type="term" value="F:protein-containing complex binding"/>
    <property type="evidence" value="ECO:0007669"/>
    <property type="project" value="EnsemblFungi"/>
</dbReference>
<evidence type="ECO:0000256" key="1">
    <source>
        <dbReference type="ARBA" id="ARBA00004123"/>
    </source>
</evidence>
<dbReference type="GO" id="GO:0000993">
    <property type="term" value="F:RNA polymerase II complex binding"/>
    <property type="evidence" value="ECO:0007669"/>
    <property type="project" value="EnsemblFungi"/>
</dbReference>
<reference evidence="13 14" key="1">
    <citation type="journal article" date="2007" name="Proc. Natl. Acad. Sci. U.S.A.">
        <title>Independent sorting-out of thousands of duplicated gene pairs in two yeast species descended from a whole-genome duplication.</title>
        <authorList>
            <person name="Scannell D.R."/>
            <person name="Frank A.C."/>
            <person name="Conant G.C."/>
            <person name="Byrne K.P."/>
            <person name="Woolfit M."/>
            <person name="Wolfe K.H."/>
        </authorList>
    </citation>
    <scope>NUCLEOTIDE SEQUENCE [LARGE SCALE GENOMIC DNA]</scope>
    <source>
        <strain evidence="14">ATCC 22028 / DSM 70294 / BCRC 21397 / CBS 2163 / NBRC 10782 / NRRL Y-8283 / UCD 57-17</strain>
    </source>
</reference>
<evidence type="ECO:0000256" key="6">
    <source>
        <dbReference type="ARBA" id="ARBA00022664"/>
    </source>
</evidence>
<name>A7TQI0_VANPO</name>
<dbReference type="InterPro" id="IPR029040">
    <property type="entry name" value="RPABC4/Spt4"/>
</dbReference>
<dbReference type="FunCoup" id="A7TQI0">
    <property type="interactions" value="468"/>
</dbReference>
<dbReference type="GO" id="GO:0003727">
    <property type="term" value="F:single-stranded RNA binding"/>
    <property type="evidence" value="ECO:0007669"/>
    <property type="project" value="EnsemblFungi"/>
</dbReference>
<dbReference type="GO" id="GO:0032044">
    <property type="term" value="C:DSIF complex"/>
    <property type="evidence" value="ECO:0007669"/>
    <property type="project" value="EnsemblFungi"/>
</dbReference>
<dbReference type="SUPFAM" id="SSF63393">
    <property type="entry name" value="RNA polymerase subunits"/>
    <property type="match status" value="1"/>
</dbReference>
<dbReference type="GO" id="GO:0000182">
    <property type="term" value="F:rDNA binding"/>
    <property type="evidence" value="ECO:0007669"/>
    <property type="project" value="EnsemblFungi"/>
</dbReference>
<dbReference type="GO" id="GO:0008298">
    <property type="term" value="P:intracellular mRNA localization"/>
    <property type="evidence" value="ECO:0007669"/>
    <property type="project" value="EnsemblFungi"/>
</dbReference>
<keyword evidence="5" id="KW-0158">Chromosome</keyword>
<dbReference type="GO" id="GO:0006370">
    <property type="term" value="P:7-methylguanosine mRNA capping"/>
    <property type="evidence" value="ECO:0007669"/>
    <property type="project" value="EnsemblFungi"/>
</dbReference>
<dbReference type="InterPro" id="IPR009287">
    <property type="entry name" value="Spt4"/>
</dbReference>
<dbReference type="InterPro" id="IPR022800">
    <property type="entry name" value="Spt4/RpoE2_Znf"/>
</dbReference>
<keyword evidence="8 11" id="KW-0804">Transcription</keyword>
<gene>
    <name evidence="13" type="ORF">Kpol_472p12</name>
</gene>
<dbReference type="GO" id="GO:0090262">
    <property type="term" value="P:regulation of transcription-coupled nucleotide-excision repair"/>
    <property type="evidence" value="ECO:0007669"/>
    <property type="project" value="EnsemblFungi"/>
</dbReference>
<dbReference type="OMA" id="FDGMIAV"/>
<evidence type="ECO:0000256" key="5">
    <source>
        <dbReference type="ARBA" id="ARBA00022454"/>
    </source>
</evidence>
<dbReference type="FunFam" id="3.30.40.210:FF:000003">
    <property type="entry name" value="Transcription elongation factor SPT4"/>
    <property type="match status" value="1"/>
</dbReference>
<dbReference type="GO" id="GO:0031934">
    <property type="term" value="C:mating-type region heterochromatin"/>
    <property type="evidence" value="ECO:0007669"/>
    <property type="project" value="EnsemblFungi"/>
</dbReference>
<dbReference type="PIRSF" id="PIRSF025023">
    <property type="entry name" value="Spt4"/>
    <property type="match status" value="1"/>
</dbReference>
<dbReference type="PANTHER" id="PTHR12882:SF1">
    <property type="entry name" value="TRANSCRIPTION ELONGATION FACTOR SPT4"/>
    <property type="match status" value="1"/>
</dbReference>
<evidence type="ECO:0000259" key="12">
    <source>
        <dbReference type="SMART" id="SM01389"/>
    </source>
</evidence>
<dbReference type="GO" id="GO:0008270">
    <property type="term" value="F:zinc ion binding"/>
    <property type="evidence" value="ECO:0007669"/>
    <property type="project" value="UniProtKB-KW"/>
</dbReference>
<dbReference type="Proteomes" id="UP000000267">
    <property type="component" value="Unassembled WGS sequence"/>
</dbReference>
<dbReference type="EMBL" id="DS480458">
    <property type="protein sequence ID" value="EDO15481.1"/>
    <property type="molecule type" value="Genomic_DNA"/>
</dbReference>
<dbReference type="RefSeq" id="XP_001643339.1">
    <property type="nucleotide sequence ID" value="XM_001643289.1"/>
</dbReference>
<dbReference type="GO" id="GO:0033553">
    <property type="term" value="C:rDNA heterochromatin"/>
    <property type="evidence" value="ECO:0007669"/>
    <property type="project" value="EnsemblFungi"/>
</dbReference>
<evidence type="ECO:0000313" key="14">
    <source>
        <dbReference type="Proteomes" id="UP000000267"/>
    </source>
</evidence>
<dbReference type="GO" id="GO:0031507">
    <property type="term" value="P:heterochromatin formation"/>
    <property type="evidence" value="ECO:0007669"/>
    <property type="project" value="EnsemblFungi"/>
</dbReference>
<keyword evidence="9 11" id="KW-0539">Nucleus</keyword>
<dbReference type="GO" id="GO:0032968">
    <property type="term" value="P:positive regulation of transcription elongation by RNA polymerase II"/>
    <property type="evidence" value="ECO:0007669"/>
    <property type="project" value="EnsemblFungi"/>
</dbReference>
<sequence length="103" mass="11303">MSSSERACMLCGIVQTTNEFSREGCPNCQGIFEEAGVSTMECTSPSFEGLVGMCKPSKSWVAKWLNVDQNIPGMYAVKVDGRLPIEVVDLLPHYKPRDGSQVE</sequence>
<evidence type="ECO:0000256" key="4">
    <source>
        <dbReference type="ARBA" id="ARBA00020182"/>
    </source>
</evidence>
<dbReference type="Gene3D" id="3.30.40.210">
    <property type="match status" value="1"/>
</dbReference>
<dbReference type="GO" id="GO:0010507">
    <property type="term" value="P:negative regulation of autophagy"/>
    <property type="evidence" value="ECO:0007669"/>
    <property type="project" value="EnsemblFungi"/>
</dbReference>
<dbReference type="InterPro" id="IPR038510">
    <property type="entry name" value="Spt4_sf"/>
</dbReference>
<dbReference type="HOGENOM" id="CLU_138052_2_1_1"/>
<evidence type="ECO:0000256" key="10">
    <source>
        <dbReference type="ARBA" id="ARBA00023328"/>
    </source>
</evidence>
<keyword evidence="7" id="KW-0863">Zinc-finger</keyword>
<dbReference type="GeneID" id="5543561"/>
<dbReference type="GO" id="GO:2001208">
    <property type="term" value="P:negative regulation of transcription elongation by RNA polymerase I"/>
    <property type="evidence" value="ECO:0007669"/>
    <property type="project" value="EnsemblFungi"/>
</dbReference>
<dbReference type="GO" id="GO:2001209">
    <property type="term" value="P:positive regulation of transcription elongation by RNA polymerase I"/>
    <property type="evidence" value="ECO:0007669"/>
    <property type="project" value="EnsemblFungi"/>
</dbReference>
<comment type="subcellular location">
    <subcellularLocation>
        <location evidence="2">Chromosome</location>
        <location evidence="2">Centromere</location>
    </subcellularLocation>
    <subcellularLocation>
        <location evidence="1 11">Nucleus</location>
    </subcellularLocation>
</comment>
<accession>A7TQI0</accession>
<dbReference type="AlphaFoldDB" id="A7TQI0"/>
<dbReference type="GO" id="GO:0140673">
    <property type="term" value="P:transcription elongation-coupled chromatin remodeling"/>
    <property type="evidence" value="ECO:0007669"/>
    <property type="project" value="InterPro"/>
</dbReference>
<dbReference type="eggNOG" id="KOG3490">
    <property type="taxonomic scope" value="Eukaryota"/>
</dbReference>
<evidence type="ECO:0000256" key="7">
    <source>
        <dbReference type="ARBA" id="ARBA00022771"/>
    </source>
</evidence>
<dbReference type="GO" id="GO:0000776">
    <property type="term" value="C:kinetochore"/>
    <property type="evidence" value="ECO:0007669"/>
    <property type="project" value="EnsemblFungi"/>
</dbReference>
<dbReference type="SMART" id="SM01389">
    <property type="entry name" value="Spt4"/>
    <property type="match status" value="1"/>
</dbReference>
<evidence type="ECO:0000256" key="11">
    <source>
        <dbReference type="PIRNR" id="PIRNR025023"/>
    </source>
</evidence>
<keyword evidence="7" id="KW-0479">Metal-binding</keyword>